<name>A0ABW9GGU0_9MICO</name>
<evidence type="ECO:0000259" key="1">
    <source>
        <dbReference type="Pfam" id="PF13649"/>
    </source>
</evidence>
<sequence length="271" mass="28946">MTATLEDVQLGPRARASVASFSHLVVDDLYGPDGADAYEAIAGRDATEVREIVAHTSRTTGAILDLAAGSGRLTLPLLTLRRPVVALDLSPAMLDILDKKLARRDSARRLCRTVHADMTRFSLEERFGCIVVGTTSISLLPDAAARARLLDCVRTHLAPGGTLVLTTVGVSGDRRSDEEQVTEVATDAGAYSVFEWLPAGSDRRFISVVTVTGTTARLFTSSIAVLDPEDLRAELERAGFEVRETAPLGPPDGRYRDTLLVATLSRAAGSS</sequence>
<dbReference type="GO" id="GO:0032259">
    <property type="term" value="P:methylation"/>
    <property type="evidence" value="ECO:0007669"/>
    <property type="project" value="UniProtKB-KW"/>
</dbReference>
<reference evidence="2 3" key="1">
    <citation type="submission" date="2023-03" db="EMBL/GenBank/DDBJ databases">
        <title>MT1 and MT2 Draft Genomes of Novel Species.</title>
        <authorList>
            <person name="Venkateswaran K."/>
        </authorList>
    </citation>
    <scope>NUCLEOTIDE SEQUENCE [LARGE SCALE GENOMIC DNA]</scope>
    <source>
        <strain evidence="2 3">IF8SW-P5</strain>
    </source>
</reference>
<dbReference type="InterPro" id="IPR049690">
    <property type="entry name" value="Daptide_MTase"/>
</dbReference>
<feature type="domain" description="Methyltransferase" evidence="1">
    <location>
        <begin position="63"/>
        <end position="161"/>
    </location>
</feature>
<accession>A0ABW9GGU0</accession>
<organism evidence="2 3">
    <name type="scientific">Microbacterium mcarthurae</name>
    <dbReference type="NCBI Taxonomy" id="3035918"/>
    <lineage>
        <taxon>Bacteria</taxon>
        <taxon>Bacillati</taxon>
        <taxon>Actinomycetota</taxon>
        <taxon>Actinomycetes</taxon>
        <taxon>Micrococcales</taxon>
        <taxon>Microbacteriaceae</taxon>
        <taxon>Microbacterium</taxon>
    </lineage>
</organism>
<gene>
    <name evidence="2" type="ORF">P5G46_10910</name>
</gene>
<dbReference type="CDD" id="cd02440">
    <property type="entry name" value="AdoMet_MTases"/>
    <property type="match status" value="1"/>
</dbReference>
<dbReference type="EMBL" id="JAROCE010000003">
    <property type="protein sequence ID" value="MFM2721012.1"/>
    <property type="molecule type" value="Genomic_DNA"/>
</dbReference>
<keyword evidence="3" id="KW-1185">Reference proteome</keyword>
<evidence type="ECO:0000313" key="2">
    <source>
        <dbReference type="EMBL" id="MFM2721012.1"/>
    </source>
</evidence>
<dbReference type="InterPro" id="IPR029063">
    <property type="entry name" value="SAM-dependent_MTases_sf"/>
</dbReference>
<dbReference type="PANTHER" id="PTHR43464">
    <property type="entry name" value="METHYLTRANSFERASE"/>
    <property type="match status" value="1"/>
</dbReference>
<dbReference type="Gene3D" id="3.40.50.150">
    <property type="entry name" value="Vaccinia Virus protein VP39"/>
    <property type="match status" value="1"/>
</dbReference>
<dbReference type="RefSeq" id="WP_375094771.1">
    <property type="nucleotide sequence ID" value="NZ_JAROCE010000003.1"/>
</dbReference>
<dbReference type="InterPro" id="IPR041698">
    <property type="entry name" value="Methyltransf_25"/>
</dbReference>
<comment type="caution">
    <text evidence="2">The sequence shown here is derived from an EMBL/GenBank/DDBJ whole genome shotgun (WGS) entry which is preliminary data.</text>
</comment>
<dbReference type="Proteomes" id="UP001630303">
    <property type="component" value="Unassembled WGS sequence"/>
</dbReference>
<dbReference type="Pfam" id="PF13649">
    <property type="entry name" value="Methyltransf_25"/>
    <property type="match status" value="1"/>
</dbReference>
<keyword evidence="2" id="KW-0489">Methyltransferase</keyword>
<proteinExistence type="predicted"/>
<keyword evidence="2" id="KW-0808">Transferase</keyword>
<dbReference type="SUPFAM" id="SSF53335">
    <property type="entry name" value="S-adenosyl-L-methionine-dependent methyltransferases"/>
    <property type="match status" value="1"/>
</dbReference>
<evidence type="ECO:0000313" key="3">
    <source>
        <dbReference type="Proteomes" id="UP001630303"/>
    </source>
</evidence>
<protein>
    <submittedName>
        <fullName evidence="2">Class I SAM-dependent methyltransferase</fullName>
    </submittedName>
</protein>
<dbReference type="GO" id="GO:0008168">
    <property type="term" value="F:methyltransferase activity"/>
    <property type="evidence" value="ECO:0007669"/>
    <property type="project" value="UniProtKB-KW"/>
</dbReference>
<dbReference type="NCBIfam" id="NF041820">
    <property type="entry name" value="daptide_MTase"/>
    <property type="match status" value="1"/>
</dbReference>